<reference evidence="2 3" key="1">
    <citation type="submission" date="2017-06" db="EMBL/GenBank/DDBJ databases">
        <title>Sequencing and comparative analysis of myxobacterial genomes.</title>
        <authorList>
            <person name="Rupp O."/>
            <person name="Goesmann A."/>
            <person name="Sogaard-Andersen L."/>
        </authorList>
    </citation>
    <scope>NUCLEOTIDE SEQUENCE [LARGE SCALE GENOMIC DNA]</scope>
    <source>
        <strain evidence="2 3">DSM 52655</strain>
    </source>
</reference>
<keyword evidence="1" id="KW-1133">Transmembrane helix</keyword>
<evidence type="ECO:0000313" key="3">
    <source>
        <dbReference type="Proteomes" id="UP000217257"/>
    </source>
</evidence>
<keyword evidence="1" id="KW-0472">Membrane</keyword>
<accession>A0A250J5W1</accession>
<evidence type="ECO:0000256" key="1">
    <source>
        <dbReference type="SAM" id="Phobius"/>
    </source>
</evidence>
<dbReference type="EMBL" id="CP022098">
    <property type="protein sequence ID" value="ATB38930.1"/>
    <property type="molecule type" value="Genomic_DNA"/>
</dbReference>
<feature type="transmembrane region" description="Helical" evidence="1">
    <location>
        <begin position="9"/>
        <end position="26"/>
    </location>
</feature>
<dbReference type="RefSeq" id="WP_095987030.1">
    <property type="nucleotide sequence ID" value="NZ_CP022098.1"/>
</dbReference>
<feature type="transmembrane region" description="Helical" evidence="1">
    <location>
        <begin position="190"/>
        <end position="207"/>
    </location>
</feature>
<feature type="transmembrane region" description="Helical" evidence="1">
    <location>
        <begin position="32"/>
        <end position="51"/>
    </location>
</feature>
<feature type="transmembrane region" description="Helical" evidence="1">
    <location>
        <begin position="330"/>
        <end position="349"/>
    </location>
</feature>
<proteinExistence type="predicted"/>
<dbReference type="AlphaFoldDB" id="A0A250J5W1"/>
<gene>
    <name evidence="2" type="ORF">CYFUS_004367</name>
</gene>
<feature type="transmembrane region" description="Helical" evidence="1">
    <location>
        <begin position="258"/>
        <end position="277"/>
    </location>
</feature>
<protein>
    <submittedName>
        <fullName evidence="2">Thiol-disulfide oxidoreductase</fullName>
    </submittedName>
</protein>
<sequence>MRQLKTHPVLFNIAWAIYALAHTVATAPDWKWGAWVLAELIPAVPALWLLLRPDSAKRLATLAAVWSLLTLVKLPVVPNHSLLTLFMNLTILVCLFSDERGRSPEGRLERGFERFAPLLRLQLVLVYAFVTFHKLNTGFLSPEHSAAHDLYLETVDSYPVLPASLPAWIPVWGTLASEAWLAVGLCFRRTVPYAVGFGLVFHLLLGLHPNPYILSFSIMLFGLYSLSLPGLLEPLRRRLDPSPQEAEPTVTWSPVRRGVLGGVALVLLGLALVTPFPEPGADPAAYIRFVGRLAFLGLTFCCMASWLSLEVSRARVQALSWSALRQAPRGAQVLIVLLVFNGLCPYLGLKTGSAFAMYSNLYTEGGRCNHLLMPCKGLRVAHFQEDLVEILESSSEELNHVKERGWMLTWFEFRRLLAQKKEEGGTFFVRYRRHGEERTLRLPENASDEAFTPPAWLARKLLHFRPVPMNPEMRAEHWE</sequence>
<dbReference type="Proteomes" id="UP000217257">
    <property type="component" value="Chromosome"/>
</dbReference>
<feature type="transmembrane region" description="Helical" evidence="1">
    <location>
        <begin position="289"/>
        <end position="309"/>
    </location>
</feature>
<evidence type="ECO:0000313" key="2">
    <source>
        <dbReference type="EMBL" id="ATB38930.1"/>
    </source>
</evidence>
<keyword evidence="1" id="KW-0812">Transmembrane</keyword>
<dbReference type="KEGG" id="cfus:CYFUS_004367"/>
<feature type="transmembrane region" description="Helical" evidence="1">
    <location>
        <begin position="213"/>
        <end position="232"/>
    </location>
</feature>
<name>A0A250J5W1_9BACT</name>
<organism evidence="2 3">
    <name type="scientific">Cystobacter fuscus</name>
    <dbReference type="NCBI Taxonomy" id="43"/>
    <lineage>
        <taxon>Bacteria</taxon>
        <taxon>Pseudomonadati</taxon>
        <taxon>Myxococcota</taxon>
        <taxon>Myxococcia</taxon>
        <taxon>Myxococcales</taxon>
        <taxon>Cystobacterineae</taxon>
        <taxon>Archangiaceae</taxon>
        <taxon>Cystobacter</taxon>
    </lineage>
</organism>